<dbReference type="GO" id="GO:0008509">
    <property type="term" value="F:monoatomic anion transmembrane transporter activity"/>
    <property type="evidence" value="ECO:0007669"/>
    <property type="project" value="InterPro"/>
</dbReference>
<dbReference type="GO" id="GO:0016323">
    <property type="term" value="C:basolateral plasma membrane"/>
    <property type="evidence" value="ECO:0007669"/>
    <property type="project" value="TreeGrafter"/>
</dbReference>
<dbReference type="AlphaFoldDB" id="A0A060XM41"/>
<dbReference type="InterPro" id="IPR016152">
    <property type="entry name" value="PTrfase/Anion_transptr"/>
</dbReference>
<name>A0A060XM41_ONCMY</name>
<dbReference type="Gene3D" id="3.40.930.10">
    <property type="entry name" value="Mannitol-specific EII, Chain A"/>
    <property type="match status" value="1"/>
</dbReference>
<feature type="compositionally biased region" description="Basic and acidic residues" evidence="1">
    <location>
        <begin position="136"/>
        <end position="149"/>
    </location>
</feature>
<dbReference type="PaxDb" id="8022-A0A060XM41"/>
<dbReference type="PANTHER" id="PTHR11453">
    <property type="entry name" value="ANION EXCHANGE PROTEIN"/>
    <property type="match status" value="1"/>
</dbReference>
<gene>
    <name evidence="4" type="ORF">GSONMT00013537001</name>
</gene>
<dbReference type="GO" id="GO:0051453">
    <property type="term" value="P:regulation of intracellular pH"/>
    <property type="evidence" value="ECO:0007669"/>
    <property type="project" value="TreeGrafter"/>
</dbReference>
<reference evidence="4" key="1">
    <citation type="journal article" date="2014" name="Nat. Commun.">
        <title>The rainbow trout genome provides novel insights into evolution after whole-genome duplication in vertebrates.</title>
        <authorList>
            <person name="Berthelot C."/>
            <person name="Brunet F."/>
            <person name="Chalopin D."/>
            <person name="Juanchich A."/>
            <person name="Bernard M."/>
            <person name="Noel B."/>
            <person name="Bento P."/>
            <person name="Da Silva C."/>
            <person name="Labadie K."/>
            <person name="Alberti A."/>
            <person name="Aury J.M."/>
            <person name="Louis A."/>
            <person name="Dehais P."/>
            <person name="Bardou P."/>
            <person name="Montfort J."/>
            <person name="Klopp C."/>
            <person name="Cabau C."/>
            <person name="Gaspin C."/>
            <person name="Thorgaard G.H."/>
            <person name="Boussaha M."/>
            <person name="Quillet E."/>
            <person name="Guyomard R."/>
            <person name="Galiana D."/>
            <person name="Bobe J."/>
            <person name="Volff J.N."/>
            <person name="Genet C."/>
            <person name="Wincker P."/>
            <person name="Jaillon O."/>
            <person name="Roest Crollius H."/>
            <person name="Guiguen Y."/>
        </authorList>
    </citation>
    <scope>NUCLEOTIDE SEQUENCE [LARGE SCALE GENOMIC DNA]</scope>
</reference>
<dbReference type="GO" id="GO:0008510">
    <property type="term" value="F:sodium:bicarbonate symporter activity"/>
    <property type="evidence" value="ECO:0007669"/>
    <property type="project" value="TreeGrafter"/>
</dbReference>
<evidence type="ECO:0000256" key="2">
    <source>
        <dbReference type="SAM" id="Phobius"/>
    </source>
</evidence>
<dbReference type="InterPro" id="IPR013769">
    <property type="entry name" value="Band3_cytoplasmic_dom"/>
</dbReference>
<keyword evidence="2" id="KW-0472">Membrane</keyword>
<dbReference type="SUPFAM" id="SSF55804">
    <property type="entry name" value="Phoshotransferase/anion transport protein"/>
    <property type="match status" value="1"/>
</dbReference>
<dbReference type="InterPro" id="IPR003020">
    <property type="entry name" value="HCO3_transpt_euk"/>
</dbReference>
<evidence type="ECO:0000259" key="3">
    <source>
        <dbReference type="Pfam" id="PF07565"/>
    </source>
</evidence>
<proteinExistence type="predicted"/>
<dbReference type="PANTHER" id="PTHR11453:SF135">
    <property type="entry name" value="ANION EXCHANGE PROTEIN"/>
    <property type="match status" value="1"/>
</dbReference>
<dbReference type="Proteomes" id="UP000193380">
    <property type="component" value="Unassembled WGS sequence"/>
</dbReference>
<evidence type="ECO:0000313" key="4">
    <source>
        <dbReference type="EMBL" id="CDQ80673.1"/>
    </source>
</evidence>
<evidence type="ECO:0000256" key="1">
    <source>
        <dbReference type="SAM" id="MobiDB-lite"/>
    </source>
</evidence>
<dbReference type="STRING" id="8022.A0A060XM41"/>
<dbReference type="EMBL" id="FR905638">
    <property type="protein sequence ID" value="CDQ80673.1"/>
    <property type="molecule type" value="Genomic_DNA"/>
</dbReference>
<feature type="region of interest" description="Disordered" evidence="1">
    <location>
        <begin position="118"/>
        <end position="157"/>
    </location>
</feature>
<keyword evidence="2" id="KW-0812">Transmembrane</keyword>
<dbReference type="Pfam" id="PF07565">
    <property type="entry name" value="Band_3_cyto"/>
    <property type="match status" value="1"/>
</dbReference>
<sequence>MKYTGNCQNKIKTNRKRLNRTNVAKLFRVIQFVRIVLKQISTNFLLSLSKAIGTSASVFWSHPRGKAGQNSGRMSTDKNKVEDEAVLDRGACFVKHVCDEEEVEGHHTVYIGVHVPKSYQRRRRHRRKSSHKERKGRPADNVEGDKSDGENADEAAPNILKPLISAAAERIRFILGEEDDGPPPPQLFTELDELLAVDGQEMEWKETARWIKFEEKVEKGGERWSKPHVATLSLHSLFELKTCIEKGTILLDLEASTLPQVVELITDSQIEIGQLKPELKDQVMYTLLRKHRHQTKKSNLRSLADIGKTVSSASRLFSNQDQNGNVDASLVQPFFIIIVCLLIPILSQSILPITSFFLWWSSIL</sequence>
<feature type="transmembrane region" description="Helical" evidence="2">
    <location>
        <begin position="334"/>
        <end position="360"/>
    </location>
</feature>
<reference evidence="4" key="2">
    <citation type="submission" date="2014-03" db="EMBL/GenBank/DDBJ databases">
        <authorList>
            <person name="Genoscope - CEA"/>
        </authorList>
    </citation>
    <scope>NUCLEOTIDE SEQUENCE</scope>
</reference>
<protein>
    <recommendedName>
        <fullName evidence="3">Band 3 cytoplasmic domain-containing protein</fullName>
    </recommendedName>
</protein>
<feature type="compositionally biased region" description="Basic residues" evidence="1">
    <location>
        <begin position="119"/>
        <end position="135"/>
    </location>
</feature>
<dbReference type="GO" id="GO:0005452">
    <property type="term" value="F:solute:inorganic anion antiporter activity"/>
    <property type="evidence" value="ECO:0007669"/>
    <property type="project" value="InterPro"/>
</dbReference>
<organism evidence="4 5">
    <name type="scientific">Oncorhynchus mykiss</name>
    <name type="common">Rainbow trout</name>
    <name type="synonym">Salmo gairdneri</name>
    <dbReference type="NCBI Taxonomy" id="8022"/>
    <lineage>
        <taxon>Eukaryota</taxon>
        <taxon>Metazoa</taxon>
        <taxon>Chordata</taxon>
        <taxon>Craniata</taxon>
        <taxon>Vertebrata</taxon>
        <taxon>Euteleostomi</taxon>
        <taxon>Actinopterygii</taxon>
        <taxon>Neopterygii</taxon>
        <taxon>Teleostei</taxon>
        <taxon>Protacanthopterygii</taxon>
        <taxon>Salmoniformes</taxon>
        <taxon>Salmonidae</taxon>
        <taxon>Salmoninae</taxon>
        <taxon>Oncorhynchus</taxon>
    </lineage>
</organism>
<evidence type="ECO:0000313" key="5">
    <source>
        <dbReference type="Proteomes" id="UP000193380"/>
    </source>
</evidence>
<keyword evidence="2" id="KW-1133">Transmembrane helix</keyword>
<feature type="domain" description="Band 3 cytoplasmic" evidence="3">
    <location>
        <begin position="186"/>
        <end position="316"/>
    </location>
</feature>
<accession>A0A060XM41</accession>